<dbReference type="AlphaFoldDB" id="A0A3B1C670"/>
<dbReference type="InterPro" id="IPR023346">
    <property type="entry name" value="Lysozyme-like_dom_sf"/>
</dbReference>
<reference evidence="1" key="1">
    <citation type="submission" date="2018-06" db="EMBL/GenBank/DDBJ databases">
        <authorList>
            <person name="Zhirakovskaya E."/>
        </authorList>
    </citation>
    <scope>NUCLEOTIDE SEQUENCE</scope>
</reference>
<accession>A0A3B1C670</accession>
<dbReference type="EMBL" id="UOGB01000227">
    <property type="protein sequence ID" value="VAX22141.1"/>
    <property type="molecule type" value="Genomic_DNA"/>
</dbReference>
<evidence type="ECO:0000313" key="1">
    <source>
        <dbReference type="EMBL" id="VAX22141.1"/>
    </source>
</evidence>
<dbReference type="SUPFAM" id="SSF53955">
    <property type="entry name" value="Lysozyme-like"/>
    <property type="match status" value="1"/>
</dbReference>
<dbReference type="Gene3D" id="1.10.530.10">
    <property type="match status" value="1"/>
</dbReference>
<gene>
    <name evidence="1" type="ORF">MNBD_NITROSPINAE03-1055</name>
</gene>
<organism evidence="1">
    <name type="scientific">hydrothermal vent metagenome</name>
    <dbReference type="NCBI Taxonomy" id="652676"/>
    <lineage>
        <taxon>unclassified sequences</taxon>
        <taxon>metagenomes</taxon>
        <taxon>ecological metagenomes</taxon>
    </lineage>
</organism>
<proteinExistence type="predicted"/>
<dbReference type="CDD" id="cd00254">
    <property type="entry name" value="LT-like"/>
    <property type="match status" value="1"/>
</dbReference>
<name>A0A3B1C670_9ZZZZ</name>
<sequence>MRAIALSAVALLIFSGHAFAKTVSLPITIDYPLLGLIIKNSAFKDPGETAVALDENYGCQKITLSEPQAADEGRFIRLKTRVKARAGAYIFNKCVAPVEWEGYIEVVQEVRFDDDWVLRFHTSDSRLYNSEGRPARLTGIIYSLIKTYVHQYLDQIEINLAPPVTKMKKTIAPFFGPQASVQLKKLVRSFRPGQIRMTKDAARMEILAETDALADKGDDEKKLSDDERERFTGAWEAWDSFLAYLLTSLSDGNLPLEDQQILLDTLLDMRSRFIVGLADHTLGPDFVRDQFTDSWKALEPVFRKRLDHGHASSALGYLAFFTASDALVTLDRIGFAFGVEISRNGLLRLARLLADDQPAPLTYSGNVDTKLRKSLGLGEPLDEGGPSFDEDELDLGSVDAGEVNSTLKLFDFLTTGTAWADASQNKSKIEMILKWVATKKNLTSYLQRARKLIDESAAANLKKSSIPKKYHQLYRLIVPATAWQESCFRQFKKSRGKVTYLRSYNNTSVGIMQINERVWRGIYNPKSLRWNIRYNALAGAEIADIYLRRYALRKMNRKKPLSNDTLAHAVYAMYNGGPGQFRKFLKRKARGKFYLSDRLFRQKYSWVKNNRWDKMTACFAGM</sequence>
<protein>
    <submittedName>
        <fullName evidence="1">Membrane protein</fullName>
    </submittedName>
</protein>